<dbReference type="RefSeq" id="WP_038639819.1">
    <property type="nucleotide sequence ID" value="NZ_CP009888.1"/>
</dbReference>
<reference evidence="10 11" key="1">
    <citation type="submission" date="2014-11" db="EMBL/GenBank/DDBJ databases">
        <title>Complete Genome Sequence of Pseudoalteromonas sp. Strain OCN003 Isolated from Kaneohe Bay, Oahu, Hawaii.</title>
        <authorList>
            <person name="Beurmann S."/>
            <person name="Videau P."/>
            <person name="Ushijima B."/>
            <person name="Smith A.M."/>
            <person name="Aeby G.S."/>
            <person name="Callahan S.M."/>
            <person name="Belcaid M."/>
        </authorList>
    </citation>
    <scope>NUCLEOTIDE SEQUENCE [LARGE SCALE GENOMIC DNA]</scope>
    <source>
        <strain evidence="10 11">OCN003</strain>
    </source>
</reference>
<evidence type="ECO:0000256" key="3">
    <source>
        <dbReference type="ARBA" id="ARBA00005013"/>
    </source>
</evidence>
<dbReference type="Pfam" id="PF02152">
    <property type="entry name" value="FolB"/>
    <property type="match status" value="1"/>
</dbReference>
<name>A0A0A7EFC5_9GAMM</name>
<evidence type="ECO:0000259" key="9">
    <source>
        <dbReference type="SMART" id="SM00905"/>
    </source>
</evidence>
<organism evidence="10 11">
    <name type="scientific">Pseudoalteromonas piratica</name>
    <dbReference type="NCBI Taxonomy" id="1348114"/>
    <lineage>
        <taxon>Bacteria</taxon>
        <taxon>Pseudomonadati</taxon>
        <taxon>Pseudomonadota</taxon>
        <taxon>Gammaproteobacteria</taxon>
        <taxon>Alteromonadales</taxon>
        <taxon>Pseudoalteromonadaceae</taxon>
        <taxon>Pseudoalteromonas</taxon>
    </lineage>
</organism>
<feature type="domain" description="Dihydroneopterin aldolase/epimerase" evidence="9">
    <location>
        <begin position="5"/>
        <end position="115"/>
    </location>
</feature>
<dbReference type="InterPro" id="IPR006156">
    <property type="entry name" value="Dihydroneopterin_aldolase"/>
</dbReference>
<proteinExistence type="inferred from homology"/>
<dbReference type="Gene3D" id="3.30.1130.10">
    <property type="match status" value="1"/>
</dbReference>
<evidence type="ECO:0000256" key="4">
    <source>
        <dbReference type="ARBA" id="ARBA00005708"/>
    </source>
</evidence>
<dbReference type="EC" id="4.1.2.25" evidence="8"/>
<dbReference type="SUPFAM" id="SSF55620">
    <property type="entry name" value="Tetrahydrobiopterin biosynthesis enzymes-like"/>
    <property type="match status" value="1"/>
</dbReference>
<dbReference type="CDD" id="cd00534">
    <property type="entry name" value="DHNA_DHNTPE"/>
    <property type="match status" value="1"/>
</dbReference>
<dbReference type="eggNOG" id="COG1539">
    <property type="taxonomic scope" value="Bacteria"/>
</dbReference>
<evidence type="ECO:0000256" key="2">
    <source>
        <dbReference type="ARBA" id="ARBA00001353"/>
    </source>
</evidence>
<dbReference type="STRING" id="1348114.OM33_05680"/>
<keyword evidence="6" id="KW-0413">Isomerase</keyword>
<sequence>MQDKVFIRQLQVNTIIGVFDFEKQAKQPLFFDVDMLTDFAKAAQSDNVDDVVDYAKVSARIIAHCEATQVELLETLAEQLATIILSEFAVSQVILRISKPQAVLEAQTVGIEIMRKKQS</sequence>
<dbReference type="KEGG" id="pseo:OM33_05680"/>
<accession>A0A0A7EFC5</accession>
<dbReference type="InterPro" id="IPR006157">
    <property type="entry name" value="FolB_dom"/>
</dbReference>
<evidence type="ECO:0000313" key="10">
    <source>
        <dbReference type="EMBL" id="AIY64687.1"/>
    </source>
</evidence>
<dbReference type="GO" id="GO:0016853">
    <property type="term" value="F:isomerase activity"/>
    <property type="evidence" value="ECO:0007669"/>
    <property type="project" value="UniProtKB-KW"/>
</dbReference>
<evidence type="ECO:0000313" key="11">
    <source>
        <dbReference type="Proteomes" id="UP000030341"/>
    </source>
</evidence>
<dbReference type="AlphaFoldDB" id="A0A0A7EFC5"/>
<evidence type="ECO:0000256" key="6">
    <source>
        <dbReference type="ARBA" id="ARBA00023235"/>
    </source>
</evidence>
<keyword evidence="5 8" id="KW-0289">Folate biosynthesis</keyword>
<evidence type="ECO:0000256" key="1">
    <source>
        <dbReference type="ARBA" id="ARBA00000693"/>
    </source>
</evidence>
<dbReference type="GO" id="GO:0005737">
    <property type="term" value="C:cytoplasm"/>
    <property type="evidence" value="ECO:0007669"/>
    <property type="project" value="TreeGrafter"/>
</dbReference>
<dbReference type="PANTHER" id="PTHR42844">
    <property type="entry name" value="DIHYDRONEOPTERIN ALDOLASE 1-RELATED"/>
    <property type="match status" value="1"/>
</dbReference>
<dbReference type="UniPathway" id="UPA00077">
    <property type="reaction ID" value="UER00154"/>
</dbReference>
<keyword evidence="7 8" id="KW-0456">Lyase</keyword>
<dbReference type="PANTHER" id="PTHR42844:SF1">
    <property type="entry name" value="DIHYDRONEOPTERIN ALDOLASE 1-RELATED"/>
    <property type="match status" value="1"/>
</dbReference>
<dbReference type="NCBIfam" id="TIGR00526">
    <property type="entry name" value="folB_dom"/>
    <property type="match status" value="1"/>
</dbReference>
<comment type="function">
    <text evidence="8">Catalyzes the conversion of 7,8-dihydroneopterin to 6-hydroxymethyl-7,8-dihydropterin.</text>
</comment>
<dbReference type="GO" id="GO:0046656">
    <property type="term" value="P:folic acid biosynthetic process"/>
    <property type="evidence" value="ECO:0007669"/>
    <property type="project" value="UniProtKB-UniRule"/>
</dbReference>
<dbReference type="NCBIfam" id="TIGR00525">
    <property type="entry name" value="folB"/>
    <property type="match status" value="1"/>
</dbReference>
<comment type="catalytic activity">
    <reaction evidence="2 8">
        <text>7,8-dihydroneopterin = 6-hydroxymethyl-7,8-dihydropterin + glycolaldehyde</text>
        <dbReference type="Rhea" id="RHEA:10540"/>
        <dbReference type="ChEBI" id="CHEBI:17001"/>
        <dbReference type="ChEBI" id="CHEBI:17071"/>
        <dbReference type="ChEBI" id="CHEBI:44841"/>
        <dbReference type="EC" id="4.1.2.25"/>
    </reaction>
</comment>
<evidence type="ECO:0000256" key="8">
    <source>
        <dbReference type="RuleBase" id="RU362079"/>
    </source>
</evidence>
<keyword evidence="11" id="KW-1185">Reference proteome</keyword>
<dbReference type="HOGENOM" id="CLU_112632_0_2_6"/>
<dbReference type="FunFam" id="3.30.1130.10:FF:000002">
    <property type="entry name" value="7,8-dihydroneopterin aldolase"/>
    <property type="match status" value="1"/>
</dbReference>
<comment type="pathway">
    <text evidence="3 8">Cofactor biosynthesis; tetrahydrofolate biosynthesis; 2-amino-4-hydroxy-6-hydroxymethyl-7,8-dihydropteridine diphosphate from 7,8-dihydroneopterin triphosphate: step 3/4.</text>
</comment>
<evidence type="ECO:0000256" key="5">
    <source>
        <dbReference type="ARBA" id="ARBA00022909"/>
    </source>
</evidence>
<protein>
    <recommendedName>
        <fullName evidence="8">7,8-dihydroneopterin aldolase</fullName>
        <ecNumber evidence="8">4.1.2.25</ecNumber>
    </recommendedName>
</protein>
<dbReference type="Proteomes" id="UP000030341">
    <property type="component" value="Chromosome 1"/>
</dbReference>
<dbReference type="EMBL" id="CP009888">
    <property type="protein sequence ID" value="AIY64687.1"/>
    <property type="molecule type" value="Genomic_DNA"/>
</dbReference>
<dbReference type="InterPro" id="IPR043133">
    <property type="entry name" value="GTP-CH-I_C/QueF"/>
</dbReference>
<dbReference type="GO" id="GO:0046654">
    <property type="term" value="P:tetrahydrofolate biosynthetic process"/>
    <property type="evidence" value="ECO:0007669"/>
    <property type="project" value="UniProtKB-UniRule"/>
</dbReference>
<dbReference type="SMART" id="SM00905">
    <property type="entry name" value="FolB"/>
    <property type="match status" value="1"/>
</dbReference>
<comment type="similarity">
    <text evidence="4 8">Belongs to the DHNA family.</text>
</comment>
<gene>
    <name evidence="10" type="primary">folB</name>
    <name evidence="10" type="ORF">OM33_05680</name>
</gene>
<evidence type="ECO:0000256" key="7">
    <source>
        <dbReference type="ARBA" id="ARBA00023239"/>
    </source>
</evidence>
<comment type="catalytic activity">
    <reaction evidence="1">
        <text>7,8-dihydroneopterin = 7,8-dihydromonapterin</text>
        <dbReference type="Rhea" id="RHEA:45328"/>
        <dbReference type="ChEBI" id="CHEBI:17001"/>
        <dbReference type="ChEBI" id="CHEBI:71175"/>
        <dbReference type="EC" id="5.1.99.8"/>
    </reaction>
</comment>
<dbReference type="OrthoDB" id="9810587at2"/>
<dbReference type="GO" id="GO:0004150">
    <property type="term" value="F:dihydroneopterin aldolase activity"/>
    <property type="evidence" value="ECO:0007669"/>
    <property type="project" value="UniProtKB-UniRule"/>
</dbReference>